<dbReference type="VEuPathDB" id="TriTrypDB:Tc_MARK_5844"/>
<protein>
    <recommendedName>
        <fullName evidence="4">LUD domain-containing protein</fullName>
    </recommendedName>
</protein>
<feature type="coiled-coil region" evidence="1">
    <location>
        <begin position="31"/>
        <end position="58"/>
    </location>
</feature>
<dbReference type="VEuPathDB" id="TriTrypDB:TcG_05291"/>
<dbReference type="VEuPathDB" id="TriTrypDB:C4B63_136g37"/>
<dbReference type="VEuPathDB" id="TriTrypDB:BCY84_02008"/>
<evidence type="ECO:0000313" key="3">
    <source>
        <dbReference type="Proteomes" id="UP000246078"/>
    </source>
</evidence>
<name>A0A2V2W7U0_TRYCR</name>
<evidence type="ECO:0008006" key="4">
    <source>
        <dbReference type="Google" id="ProtNLM"/>
    </source>
</evidence>
<sequence>MYFREKELMKELGGVRPEEFVAAAVKRGKEYADMEKRLKNLTLELMKAESEKLIAEAKASLAEGAGGGIVVYRRDDVGGDFFNALRDAIRQACPECLAVLAWGSPVATATAGGALGRAKTGQFMVIGPTDRVESLAPSVCIALEGKGGMSKYGYRGKATLLVGTNLSKNYVCHEALVIYI</sequence>
<dbReference type="VEuPathDB" id="TriTrypDB:TcCL_ESM03351"/>
<dbReference type="AlphaFoldDB" id="A0A2V2W7U0"/>
<proteinExistence type="predicted"/>
<dbReference type="VEuPathDB" id="TriTrypDB:TcBrA4_0118530"/>
<dbReference type="VEuPathDB" id="TriTrypDB:TcCLB.506511.30"/>
<comment type="caution">
    <text evidence="2">The sequence shown here is derived from an EMBL/GenBank/DDBJ whole genome shotgun (WGS) entry which is preliminary data.</text>
</comment>
<dbReference type="VEuPathDB" id="TriTrypDB:C3747_158g82"/>
<dbReference type="VEuPathDB" id="TriTrypDB:TcCLB.504883.50"/>
<dbReference type="VEuPathDB" id="TriTrypDB:ECC02_004778"/>
<dbReference type="VEuPathDB" id="TriTrypDB:TCSYLVIO_007097"/>
<organism evidence="2 3">
    <name type="scientific">Trypanosoma cruzi</name>
    <dbReference type="NCBI Taxonomy" id="5693"/>
    <lineage>
        <taxon>Eukaryota</taxon>
        <taxon>Discoba</taxon>
        <taxon>Euglenozoa</taxon>
        <taxon>Kinetoplastea</taxon>
        <taxon>Metakinetoplastina</taxon>
        <taxon>Trypanosomatida</taxon>
        <taxon>Trypanosomatidae</taxon>
        <taxon>Trypanosoma</taxon>
        <taxon>Schizotrypanum</taxon>
    </lineage>
</organism>
<reference evidence="2 3" key="1">
    <citation type="journal article" date="2018" name="Microb. Genom.">
        <title>Expanding an expanded genome: long-read sequencing of Trypanosoma cruzi.</title>
        <authorList>
            <person name="Berna L."/>
            <person name="Rodriguez M."/>
            <person name="Chiribao M.L."/>
            <person name="Parodi-Talice A."/>
            <person name="Pita S."/>
            <person name="Rijo G."/>
            <person name="Alvarez-Valin F."/>
            <person name="Robello C."/>
        </authorList>
    </citation>
    <scope>NUCLEOTIDE SEQUENCE [LARGE SCALE GENOMIC DNA]</scope>
    <source>
        <strain evidence="2 3">TCC</strain>
    </source>
</reference>
<keyword evidence="1" id="KW-0175">Coiled coil</keyword>
<evidence type="ECO:0000313" key="2">
    <source>
        <dbReference type="EMBL" id="PWV04227.1"/>
    </source>
</evidence>
<dbReference type="Proteomes" id="UP000246078">
    <property type="component" value="Unassembled WGS sequence"/>
</dbReference>
<accession>A0A2V2W7U0</accession>
<gene>
    <name evidence="2" type="ORF">C3747_158g82</name>
</gene>
<evidence type="ECO:0000256" key="1">
    <source>
        <dbReference type="SAM" id="Coils"/>
    </source>
</evidence>
<dbReference type="EMBL" id="PRFC01000158">
    <property type="protein sequence ID" value="PWV04227.1"/>
    <property type="molecule type" value="Genomic_DNA"/>
</dbReference>